<evidence type="ECO:0000313" key="7">
    <source>
        <dbReference type="EMBL" id="KAF5201163.1"/>
    </source>
</evidence>
<keyword evidence="8" id="KW-1185">Reference proteome</keyword>
<evidence type="ECO:0000256" key="1">
    <source>
        <dbReference type="ARBA" id="ARBA00012552"/>
    </source>
</evidence>
<dbReference type="Pfam" id="PF00271">
    <property type="entry name" value="Helicase_C"/>
    <property type="match status" value="1"/>
</dbReference>
<dbReference type="GO" id="GO:0005524">
    <property type="term" value="F:ATP binding"/>
    <property type="evidence" value="ECO:0007669"/>
    <property type="project" value="UniProtKB-KW"/>
</dbReference>
<gene>
    <name evidence="7" type="ORF">FRX31_009249</name>
</gene>
<keyword evidence="4" id="KW-0694">RNA-binding</keyword>
<evidence type="ECO:0000259" key="6">
    <source>
        <dbReference type="PROSITE" id="PS51194"/>
    </source>
</evidence>
<dbReference type="EMBL" id="JABWDY010009787">
    <property type="protein sequence ID" value="KAF5201163.1"/>
    <property type="molecule type" value="Genomic_DNA"/>
</dbReference>
<dbReference type="Proteomes" id="UP000554482">
    <property type="component" value="Unassembled WGS sequence"/>
</dbReference>
<feature type="domain" description="Helicase C-terminal" evidence="6">
    <location>
        <begin position="239"/>
        <end position="404"/>
    </location>
</feature>
<keyword evidence="7" id="KW-0347">Helicase</keyword>
<dbReference type="Pfam" id="PF00270">
    <property type="entry name" value="DEAD"/>
    <property type="match status" value="1"/>
</dbReference>
<name>A0A7J6WVS7_THATH</name>
<proteinExistence type="predicted"/>
<dbReference type="GO" id="GO:0003724">
    <property type="term" value="F:RNA helicase activity"/>
    <property type="evidence" value="ECO:0007669"/>
    <property type="project" value="UniProtKB-EC"/>
</dbReference>
<evidence type="ECO:0000313" key="8">
    <source>
        <dbReference type="Proteomes" id="UP000554482"/>
    </source>
</evidence>
<organism evidence="7 8">
    <name type="scientific">Thalictrum thalictroides</name>
    <name type="common">Rue-anemone</name>
    <name type="synonym">Anemone thalictroides</name>
    <dbReference type="NCBI Taxonomy" id="46969"/>
    <lineage>
        <taxon>Eukaryota</taxon>
        <taxon>Viridiplantae</taxon>
        <taxon>Streptophyta</taxon>
        <taxon>Embryophyta</taxon>
        <taxon>Tracheophyta</taxon>
        <taxon>Spermatophyta</taxon>
        <taxon>Magnoliopsida</taxon>
        <taxon>Ranunculales</taxon>
        <taxon>Ranunculaceae</taxon>
        <taxon>Thalictroideae</taxon>
        <taxon>Thalictrum</taxon>
    </lineage>
</organism>
<dbReference type="GO" id="GO:0003723">
    <property type="term" value="F:RNA binding"/>
    <property type="evidence" value="ECO:0007669"/>
    <property type="project" value="UniProtKB-KW"/>
</dbReference>
<keyword evidence="3" id="KW-0067">ATP-binding</keyword>
<dbReference type="OrthoDB" id="10256233at2759"/>
<dbReference type="InterPro" id="IPR001650">
    <property type="entry name" value="Helicase_C-like"/>
</dbReference>
<dbReference type="CDD" id="cd18787">
    <property type="entry name" value="SF2_C_DEAD"/>
    <property type="match status" value="1"/>
</dbReference>
<dbReference type="SMART" id="SM00490">
    <property type="entry name" value="HELICc"/>
    <property type="match status" value="1"/>
</dbReference>
<keyword evidence="7" id="KW-0378">Hydrolase</keyword>
<evidence type="ECO:0000256" key="2">
    <source>
        <dbReference type="ARBA" id="ARBA00022741"/>
    </source>
</evidence>
<evidence type="ECO:0000256" key="3">
    <source>
        <dbReference type="ARBA" id="ARBA00022840"/>
    </source>
</evidence>
<dbReference type="InterPro" id="IPR011545">
    <property type="entry name" value="DEAD/DEAH_box_helicase_dom"/>
</dbReference>
<comment type="caution">
    <text evidence="7">The sequence shown here is derived from an EMBL/GenBank/DDBJ whole genome shotgun (WGS) entry which is preliminary data.</text>
</comment>
<accession>A0A7J6WVS7</accession>
<protein>
    <recommendedName>
        <fullName evidence="1">RNA helicase</fullName>
        <ecNumber evidence="1">3.6.4.13</ecNumber>
    </recommendedName>
</protein>
<evidence type="ECO:0000256" key="4">
    <source>
        <dbReference type="ARBA" id="ARBA00022884"/>
    </source>
</evidence>
<dbReference type="PANTHER" id="PTHR47958">
    <property type="entry name" value="ATP-DEPENDENT RNA HELICASE DBP3"/>
    <property type="match status" value="1"/>
</dbReference>
<dbReference type="EC" id="3.6.4.13" evidence="1"/>
<dbReference type="Gene3D" id="3.40.50.300">
    <property type="entry name" value="P-loop containing nucleotide triphosphate hydrolases"/>
    <property type="match status" value="2"/>
</dbReference>
<dbReference type="PROSITE" id="PS51194">
    <property type="entry name" value="HELICASE_CTER"/>
    <property type="match status" value="1"/>
</dbReference>
<dbReference type="SUPFAM" id="SSF52540">
    <property type="entry name" value="P-loop containing nucleoside triphosphate hydrolases"/>
    <property type="match status" value="1"/>
</dbReference>
<evidence type="ECO:0000256" key="5">
    <source>
        <dbReference type="SAM" id="MobiDB-lite"/>
    </source>
</evidence>
<feature type="region of interest" description="Disordered" evidence="5">
    <location>
        <begin position="139"/>
        <end position="173"/>
    </location>
</feature>
<sequence length="420" mass="46802">MLCEQVARMANCIHSDSGEPLLQVYAVCGRQGWPASQPDILVSTPAALLNYLYALDPERRRRSEFLRGVKYVVFDEADMLLCGSFQNQIVRLINMFRFEEKVLSRMKSTVVDSSMQSNVPPLGNLEAAYDDELLSKITSDEDEDQIEGEDAEGGSVLEDSIEDQVEPSKKKDWKRVRKNYNRSKQYIFVAATLPLNGKRTAGGVLKRMFPDAMWVNGNYLHCHNPRLEQRWTEVTIDTQVDVLIDAVEQGVRSQESNSKIGVCRTLVFVNTVDAVEAVAKILRNVGVECSCYHSDSSLEERSANLNDFRERGGVLVCTDAAARGLDIPNVQHVIQAEFATSAVDFLHRIGRTARAGQAGLVTSLYTKANRDLVASVRQAGNLGQPVEKAFSRKRGFRNKLKKRGSKGVQDVANVDDRVLA</sequence>
<dbReference type="InterPro" id="IPR027417">
    <property type="entry name" value="P-loop_NTPase"/>
</dbReference>
<dbReference type="AlphaFoldDB" id="A0A7J6WVS7"/>
<reference evidence="7 8" key="1">
    <citation type="submission" date="2020-06" db="EMBL/GenBank/DDBJ databases">
        <title>Transcriptomic and genomic resources for Thalictrum thalictroides and T. hernandezii: Facilitating candidate gene discovery in an emerging model plant lineage.</title>
        <authorList>
            <person name="Arias T."/>
            <person name="Riano-Pachon D.M."/>
            <person name="Di Stilio V.S."/>
        </authorList>
    </citation>
    <scope>NUCLEOTIDE SEQUENCE [LARGE SCALE GENOMIC DNA]</scope>
    <source>
        <strain evidence="8">cv. WT478/WT964</strain>
        <tissue evidence="7">Leaves</tissue>
    </source>
</reference>
<keyword evidence="2" id="KW-0547">Nucleotide-binding</keyword>
<feature type="compositionally biased region" description="Acidic residues" evidence="5">
    <location>
        <begin position="140"/>
        <end position="152"/>
    </location>
</feature>